<accession>A0A915BVK2</accession>
<reference evidence="2" key="1">
    <citation type="submission" date="2022-11" db="UniProtKB">
        <authorList>
            <consortium name="WormBaseParasite"/>
        </authorList>
    </citation>
    <scope>IDENTIFICATION</scope>
</reference>
<evidence type="ECO:0000313" key="2">
    <source>
        <dbReference type="WBParaSite" id="PgR063X_g022_t05"/>
    </source>
</evidence>
<organism evidence="1 2">
    <name type="scientific">Parascaris univalens</name>
    <name type="common">Nematode worm</name>
    <dbReference type="NCBI Taxonomy" id="6257"/>
    <lineage>
        <taxon>Eukaryota</taxon>
        <taxon>Metazoa</taxon>
        <taxon>Ecdysozoa</taxon>
        <taxon>Nematoda</taxon>
        <taxon>Chromadorea</taxon>
        <taxon>Rhabditida</taxon>
        <taxon>Spirurina</taxon>
        <taxon>Ascaridomorpha</taxon>
        <taxon>Ascaridoidea</taxon>
        <taxon>Ascarididae</taxon>
        <taxon>Parascaris</taxon>
    </lineage>
</organism>
<name>A0A915BVK2_PARUN</name>
<keyword evidence="1" id="KW-1185">Reference proteome</keyword>
<dbReference type="AlphaFoldDB" id="A0A915BVK2"/>
<protein>
    <submittedName>
        <fullName evidence="2">EF-hand domain-containing protein</fullName>
    </submittedName>
</protein>
<proteinExistence type="predicted"/>
<evidence type="ECO:0000313" key="1">
    <source>
        <dbReference type="Proteomes" id="UP000887569"/>
    </source>
</evidence>
<dbReference type="WBParaSite" id="PgR063X_g022_t05">
    <property type="protein sequence ID" value="PgR063X_g022_t05"/>
    <property type="gene ID" value="PgR063X_g022"/>
</dbReference>
<dbReference type="Proteomes" id="UP000887569">
    <property type="component" value="Unplaced"/>
</dbReference>
<sequence>KSHWSVVFKSKPRFSHTVRFTSYIMSTRICVLFFVLSTLFNSVECRAIGIRLPDADFPEETPGTYVYIMQTYSLAHLMNVTLH</sequence>